<gene>
    <name evidence="2" type="ORF">JOF48_001365</name>
</gene>
<comment type="caution">
    <text evidence="2">The sequence shown here is derived from an EMBL/GenBank/DDBJ whole genome shotgun (WGS) entry which is preliminary data.</text>
</comment>
<proteinExistence type="predicted"/>
<accession>A0ABS4YUV9</accession>
<keyword evidence="1" id="KW-0472">Membrane</keyword>
<reference evidence="2 3" key="1">
    <citation type="submission" date="2021-03" db="EMBL/GenBank/DDBJ databases">
        <title>Sequencing the genomes of 1000 actinobacteria strains.</title>
        <authorList>
            <person name="Klenk H.-P."/>
        </authorList>
    </citation>
    <scope>NUCLEOTIDE SEQUENCE [LARGE SCALE GENOMIC DNA]</scope>
    <source>
        <strain evidence="2 3">DSM 16005</strain>
    </source>
</reference>
<evidence type="ECO:0000313" key="3">
    <source>
        <dbReference type="Proteomes" id="UP000711614"/>
    </source>
</evidence>
<evidence type="ECO:0000313" key="2">
    <source>
        <dbReference type="EMBL" id="MBP2412566.1"/>
    </source>
</evidence>
<protein>
    <submittedName>
        <fullName evidence="2">Uncharacterized protein</fullName>
    </submittedName>
</protein>
<dbReference type="Proteomes" id="UP000711614">
    <property type="component" value="Unassembled WGS sequence"/>
</dbReference>
<dbReference type="EMBL" id="JAGIOI010000001">
    <property type="protein sequence ID" value="MBP2412566.1"/>
    <property type="molecule type" value="Genomic_DNA"/>
</dbReference>
<name>A0ABS4YUV9_9MICC</name>
<keyword evidence="1" id="KW-1133">Transmembrane helix</keyword>
<organism evidence="2 3">
    <name type="scientific">Arthrobacter stackebrandtii</name>
    <dbReference type="NCBI Taxonomy" id="272161"/>
    <lineage>
        <taxon>Bacteria</taxon>
        <taxon>Bacillati</taxon>
        <taxon>Actinomycetota</taxon>
        <taxon>Actinomycetes</taxon>
        <taxon>Micrococcales</taxon>
        <taxon>Micrococcaceae</taxon>
        <taxon>Arthrobacter</taxon>
    </lineage>
</organism>
<dbReference type="RefSeq" id="WP_209678782.1">
    <property type="nucleotide sequence ID" value="NZ_JAGIOI010000001.1"/>
</dbReference>
<sequence>MDITWLLVALILVVAFAAISIVGALHRIRDANEKTLALLEEQLARKAEGSDSR</sequence>
<keyword evidence="1" id="KW-0812">Transmembrane</keyword>
<evidence type="ECO:0000256" key="1">
    <source>
        <dbReference type="SAM" id="Phobius"/>
    </source>
</evidence>
<keyword evidence="3" id="KW-1185">Reference proteome</keyword>
<feature type="transmembrane region" description="Helical" evidence="1">
    <location>
        <begin position="6"/>
        <end position="25"/>
    </location>
</feature>